<evidence type="ECO:0000313" key="5">
    <source>
        <dbReference type="Proteomes" id="UP000501726"/>
    </source>
</evidence>
<comment type="subunit">
    <text evidence="2">Homodimer.</text>
</comment>
<feature type="binding site" evidence="2">
    <location>
        <begin position="190"/>
        <end position="192"/>
    </location>
    <ligand>
        <name>substrate</name>
    </ligand>
</feature>
<feature type="binding site" evidence="2">
    <location>
        <position position="203"/>
    </location>
    <ligand>
        <name>Mg(2+)</name>
        <dbReference type="ChEBI" id="CHEBI:18420"/>
    </ligand>
</feature>
<dbReference type="Proteomes" id="UP000501726">
    <property type="component" value="Chromosome"/>
</dbReference>
<dbReference type="Pfam" id="PF01255">
    <property type="entry name" value="Prenyltransf"/>
    <property type="match status" value="1"/>
</dbReference>
<evidence type="ECO:0000256" key="2">
    <source>
        <dbReference type="HAMAP-Rule" id="MF_01139"/>
    </source>
</evidence>
<feature type="binding site" evidence="2">
    <location>
        <position position="23"/>
    </location>
    <ligand>
        <name>substrate</name>
    </ligand>
</feature>
<feature type="binding site" evidence="2">
    <location>
        <position position="69"/>
    </location>
    <ligand>
        <name>substrate</name>
    </ligand>
</feature>
<feature type="coiled-coil region" evidence="3">
    <location>
        <begin position="82"/>
        <end position="125"/>
    </location>
</feature>
<feature type="binding site" evidence="2">
    <location>
        <begin position="19"/>
        <end position="22"/>
    </location>
    <ligand>
        <name>substrate</name>
    </ligand>
</feature>
<evidence type="ECO:0000313" key="4">
    <source>
        <dbReference type="EMBL" id="BBP45896.1"/>
    </source>
</evidence>
<dbReference type="EMBL" id="AP021889">
    <property type="protein sequence ID" value="BBP45896.1"/>
    <property type="molecule type" value="Genomic_DNA"/>
</dbReference>
<keyword evidence="5" id="KW-1185">Reference proteome</keyword>
<dbReference type="HAMAP" id="MF_01139">
    <property type="entry name" value="ISPT"/>
    <property type="match status" value="1"/>
</dbReference>
<dbReference type="NCBIfam" id="NF011405">
    <property type="entry name" value="PRK14830.1"/>
    <property type="match status" value="1"/>
</dbReference>
<dbReference type="InterPro" id="IPR001441">
    <property type="entry name" value="UPP_synth-like"/>
</dbReference>
<protein>
    <recommendedName>
        <fullName evidence="2">Ditrans,polycis-undecaprenyl-diphosphate synthase ((2E,6E)-farnesyl-diphosphate specific)</fullName>
        <ecNumber evidence="2">2.5.1.31</ecNumber>
    </recommendedName>
    <alternativeName>
        <fullName evidence="2">Ditrans,polycis-undecaprenylcistransferase</fullName>
    </alternativeName>
    <alternativeName>
        <fullName evidence="2">Undecaprenyl diphosphate synthase</fullName>
        <shortName evidence="2">UDS</shortName>
    </alternativeName>
    <alternativeName>
        <fullName evidence="2">Undecaprenyl pyrophosphate synthase</fullName>
        <shortName evidence="2">UPP synthase</shortName>
    </alternativeName>
</protein>
<sequence>MSESTAAQIPKHIAIIMDGNGRWAKKRFLPRFIGHQKGLNAVKRVITHCAKRQIQALTLFAFSTENWRRPEDEVNKLMAMFLAALQKEVKKLHDNNVQLRIIGERSAFSEQIQQHIAQAEALTEKNTGLVLNIAANYGGQWDVIEAVKAWVKNNPHKSIDELSVEGVNQHIANADLPLPDLLIRTGGEQRISNFLIWQMAYSELYFTPALWPDFGAEQIDQAIDSYAARERRFGKTSEQVQSC</sequence>
<feature type="active site" evidence="2">
    <location>
        <position position="18"/>
    </location>
</feature>
<gene>
    <name evidence="2 4" type="primary">uppS</name>
    <name evidence="4" type="ORF">THMIRHAS_12690</name>
</gene>
<dbReference type="Gene3D" id="3.40.1180.10">
    <property type="entry name" value="Decaprenyl diphosphate synthase-like"/>
    <property type="match status" value="1"/>
</dbReference>
<keyword evidence="2" id="KW-0961">Cell wall biogenesis/degradation</keyword>
<dbReference type="InterPro" id="IPR018520">
    <property type="entry name" value="UPP_synth-like_CS"/>
</dbReference>
<feature type="binding site" evidence="2">
    <location>
        <position position="67"/>
    </location>
    <ligand>
        <name>substrate</name>
    </ligand>
</feature>
<feature type="binding site" evidence="2">
    <location>
        <position position="184"/>
    </location>
    <ligand>
        <name>substrate</name>
    </ligand>
</feature>
<comment type="function">
    <text evidence="2">Catalyzes the sequential condensation of isopentenyl diphosphate (IPP) with (2E,6E)-farnesyl diphosphate (E,E-FPP) to yield (2Z,6Z,10Z,14Z,18Z,22Z,26Z,30Z,34E,38E)-undecaprenyl diphosphate (di-trans,octa-cis-UPP). UPP is the precursor of glycosyl carrier lipid in the biosynthesis of bacterial cell wall polysaccharide components such as peptidoglycan and lipopolysaccharide.</text>
</comment>
<feature type="binding site" evidence="2">
    <location>
        <position position="31"/>
    </location>
    <ligand>
        <name>substrate</name>
    </ligand>
</feature>
<evidence type="ECO:0000256" key="1">
    <source>
        <dbReference type="ARBA" id="ARBA00022679"/>
    </source>
</evidence>
<evidence type="ECO:0000256" key="3">
    <source>
        <dbReference type="SAM" id="Coils"/>
    </source>
</evidence>
<proteinExistence type="inferred from homology"/>
<dbReference type="GO" id="GO:0016094">
    <property type="term" value="P:polyprenol biosynthetic process"/>
    <property type="evidence" value="ECO:0007669"/>
    <property type="project" value="TreeGrafter"/>
</dbReference>
<dbReference type="GO" id="GO:0005829">
    <property type="term" value="C:cytosol"/>
    <property type="evidence" value="ECO:0007669"/>
    <property type="project" value="TreeGrafter"/>
</dbReference>
<dbReference type="GO" id="GO:0008834">
    <property type="term" value="F:ditrans,polycis-undecaprenyl-diphosphate synthase [(2E,6E)-farnesyl-diphosphate specific] activity"/>
    <property type="evidence" value="ECO:0007669"/>
    <property type="project" value="UniProtKB-UniRule"/>
</dbReference>
<comment type="catalytic activity">
    <reaction evidence="2">
        <text>8 isopentenyl diphosphate + (2E,6E)-farnesyl diphosphate = di-trans,octa-cis-undecaprenyl diphosphate + 8 diphosphate</text>
        <dbReference type="Rhea" id="RHEA:27551"/>
        <dbReference type="ChEBI" id="CHEBI:33019"/>
        <dbReference type="ChEBI" id="CHEBI:58405"/>
        <dbReference type="ChEBI" id="CHEBI:128769"/>
        <dbReference type="ChEBI" id="CHEBI:175763"/>
        <dbReference type="EC" id="2.5.1.31"/>
    </reaction>
</comment>
<dbReference type="SUPFAM" id="SSF64005">
    <property type="entry name" value="Undecaprenyl diphosphate synthase"/>
    <property type="match status" value="1"/>
</dbReference>
<keyword evidence="2" id="KW-0133">Cell shape</keyword>
<dbReference type="GO" id="GO:0008360">
    <property type="term" value="P:regulation of cell shape"/>
    <property type="evidence" value="ECO:0007669"/>
    <property type="project" value="UniProtKB-KW"/>
</dbReference>
<dbReference type="GO" id="GO:0009252">
    <property type="term" value="P:peptidoglycan biosynthetic process"/>
    <property type="evidence" value="ECO:0007669"/>
    <property type="project" value="UniProtKB-UniRule"/>
</dbReference>
<dbReference type="KEGG" id="tse:THMIRHAS_12690"/>
<dbReference type="AlphaFoldDB" id="A0A6F8PUX7"/>
<dbReference type="EC" id="2.5.1.31" evidence="2"/>
<keyword evidence="2" id="KW-0573">Peptidoglycan synthesis</keyword>
<feature type="active site" description="Proton acceptor" evidence="2">
    <location>
        <position position="66"/>
    </location>
</feature>
<dbReference type="GO" id="GO:0000287">
    <property type="term" value="F:magnesium ion binding"/>
    <property type="evidence" value="ECO:0007669"/>
    <property type="project" value="UniProtKB-UniRule"/>
</dbReference>
<dbReference type="PROSITE" id="PS01066">
    <property type="entry name" value="UPP_SYNTHASE"/>
    <property type="match status" value="1"/>
</dbReference>
<keyword evidence="1 2" id="KW-0808">Transferase</keyword>
<dbReference type="GO" id="GO:0071555">
    <property type="term" value="P:cell wall organization"/>
    <property type="evidence" value="ECO:0007669"/>
    <property type="project" value="UniProtKB-KW"/>
</dbReference>
<comment type="similarity">
    <text evidence="2">Belongs to the UPP synthase family.</text>
</comment>
<organism evidence="4 5">
    <name type="scientific">Thiosulfatimonas sediminis</name>
    <dbReference type="NCBI Taxonomy" id="2675054"/>
    <lineage>
        <taxon>Bacteria</taxon>
        <taxon>Pseudomonadati</taxon>
        <taxon>Pseudomonadota</taxon>
        <taxon>Gammaproteobacteria</taxon>
        <taxon>Thiotrichales</taxon>
        <taxon>Piscirickettsiaceae</taxon>
        <taxon>Thiosulfatimonas</taxon>
    </lineage>
</organism>
<name>A0A6F8PUX7_9GAMM</name>
<dbReference type="FunFam" id="3.40.1180.10:FF:000001">
    <property type="entry name" value="(2E,6E)-farnesyl-diphosphate-specific ditrans,polycis-undecaprenyl-diphosphate synthase"/>
    <property type="match status" value="1"/>
</dbReference>
<dbReference type="CDD" id="cd00475">
    <property type="entry name" value="Cis_IPPS"/>
    <property type="match status" value="1"/>
</dbReference>
<keyword evidence="2" id="KW-0479">Metal-binding</keyword>
<feature type="binding site" evidence="2">
    <location>
        <begin position="63"/>
        <end position="65"/>
    </location>
    <ligand>
        <name>substrate</name>
    </ligand>
</feature>
<dbReference type="PANTHER" id="PTHR10291:SF0">
    <property type="entry name" value="DEHYDRODOLICHYL DIPHOSPHATE SYNTHASE 2"/>
    <property type="match status" value="1"/>
</dbReference>
<feature type="binding site" evidence="2">
    <location>
        <position position="35"/>
    </location>
    <ligand>
        <name>substrate</name>
    </ligand>
</feature>
<comment type="cofactor">
    <cofactor evidence="2">
        <name>Mg(2+)</name>
        <dbReference type="ChEBI" id="CHEBI:18420"/>
    </cofactor>
    <text evidence="2">Binds 2 magnesium ions per subunit.</text>
</comment>
<reference evidence="5" key="1">
    <citation type="submission" date="2019-11" db="EMBL/GenBank/DDBJ databases">
        <title>Isolation and characterization of two novel species in the genus Thiomicrorhabdus.</title>
        <authorList>
            <person name="Mochizuki J."/>
            <person name="Kojima H."/>
            <person name="Fukui M."/>
        </authorList>
    </citation>
    <scope>NUCLEOTIDE SEQUENCE [LARGE SCALE GENOMIC DNA]</scope>
    <source>
        <strain evidence="5">aks77</strain>
    </source>
</reference>
<accession>A0A6F8PUX7</accession>
<dbReference type="InterPro" id="IPR036424">
    <property type="entry name" value="UPP_synth-like_sf"/>
</dbReference>
<feature type="binding site" evidence="2">
    <location>
        <position position="18"/>
    </location>
    <ligand>
        <name>Mg(2+)</name>
        <dbReference type="ChEBI" id="CHEBI:18420"/>
    </ligand>
</feature>
<dbReference type="NCBIfam" id="TIGR00055">
    <property type="entry name" value="uppS"/>
    <property type="match status" value="1"/>
</dbReference>
<keyword evidence="3" id="KW-0175">Coiled coil</keyword>
<dbReference type="PANTHER" id="PTHR10291">
    <property type="entry name" value="DEHYDRODOLICHYL DIPHOSPHATE SYNTHASE FAMILY MEMBER"/>
    <property type="match status" value="1"/>
</dbReference>
<keyword evidence="2" id="KW-0460">Magnesium</keyword>